<reference evidence="1 2" key="1">
    <citation type="submission" date="2023-08" db="EMBL/GenBank/DDBJ databases">
        <title>Whole-genome sequencing of halo(alkali)philic microorganisms from hypersaline lakes.</title>
        <authorList>
            <person name="Sorokin D.Y."/>
            <person name="Abbas B."/>
            <person name="Merkel A.Y."/>
        </authorList>
    </citation>
    <scope>NUCLEOTIDE SEQUENCE [LARGE SCALE GENOMIC DNA]</scope>
    <source>
        <strain evidence="1 2">AB-CW4</strain>
    </source>
</reference>
<comment type="caution">
    <text evidence="1">The sequence shown here is derived from an EMBL/GenBank/DDBJ whole genome shotgun (WGS) entry which is preliminary data.</text>
</comment>
<dbReference type="EMBL" id="JAVDDT010000008">
    <property type="protein sequence ID" value="MDQ2070555.1"/>
    <property type="molecule type" value="Genomic_DNA"/>
</dbReference>
<accession>A0ABU0WAR8</accession>
<evidence type="ECO:0008006" key="3">
    <source>
        <dbReference type="Google" id="ProtNLM"/>
    </source>
</evidence>
<evidence type="ECO:0000313" key="2">
    <source>
        <dbReference type="Proteomes" id="UP001239019"/>
    </source>
</evidence>
<keyword evidence="2" id="KW-1185">Reference proteome</keyword>
<sequence>MLRVIFLLLLAVNLFFLAWQAWLLPETEPETVLVTPPADRGLQLAELETVTERESPVESDSVPEVVAPSRPSAFDPAGCLALGPFGERGDLEDHALSLDITAPHVHERALTEIAAWWVILPPEAVDDPAAMARRLEEAGAGDYFVITSGDAVGGVSLGLFSAPERATQRQQQIAGLGFDPQIRERERESTTYWLLVPLGLTMDLPVDGELRLEPSLCPDDNEWLVTREGEPLE</sequence>
<evidence type="ECO:0000313" key="1">
    <source>
        <dbReference type="EMBL" id="MDQ2070555.1"/>
    </source>
</evidence>
<dbReference type="Proteomes" id="UP001239019">
    <property type="component" value="Unassembled WGS sequence"/>
</dbReference>
<dbReference type="RefSeq" id="WP_306729053.1">
    <property type="nucleotide sequence ID" value="NZ_JAVDDT010000008.1"/>
</dbReference>
<gene>
    <name evidence="1" type="ORF">RBH19_11785</name>
</gene>
<name>A0ABU0WAR8_9GAMM</name>
<protein>
    <recommendedName>
        <fullName evidence="3">Sporulation related protein</fullName>
    </recommendedName>
</protein>
<organism evidence="1 2">
    <name type="scientific">Natronospira bacteriovora</name>
    <dbReference type="NCBI Taxonomy" id="3069753"/>
    <lineage>
        <taxon>Bacteria</taxon>
        <taxon>Pseudomonadati</taxon>
        <taxon>Pseudomonadota</taxon>
        <taxon>Gammaproteobacteria</taxon>
        <taxon>Natronospirales</taxon>
        <taxon>Natronospiraceae</taxon>
        <taxon>Natronospira</taxon>
    </lineage>
</organism>
<proteinExistence type="predicted"/>